<dbReference type="InterPro" id="IPR036427">
    <property type="entry name" value="Bromodomain-like_sf"/>
</dbReference>
<dbReference type="PROSITE" id="PS50014">
    <property type="entry name" value="BROMODOMAIN_2"/>
    <property type="match status" value="1"/>
</dbReference>
<keyword evidence="6" id="KW-1185">Reference proteome</keyword>
<keyword evidence="1 2" id="KW-0103">Bromodomain</keyword>
<feature type="compositionally biased region" description="Basic and acidic residues" evidence="3">
    <location>
        <begin position="1003"/>
        <end position="1018"/>
    </location>
</feature>
<dbReference type="InterPro" id="IPR001487">
    <property type="entry name" value="Bromodomain"/>
</dbReference>
<feature type="domain" description="Bromo" evidence="4">
    <location>
        <begin position="814"/>
        <end position="934"/>
    </location>
</feature>
<feature type="region of interest" description="Disordered" evidence="3">
    <location>
        <begin position="985"/>
        <end position="1021"/>
    </location>
</feature>
<feature type="compositionally biased region" description="Polar residues" evidence="3">
    <location>
        <begin position="357"/>
        <end position="366"/>
    </location>
</feature>
<organism evidence="5 6">
    <name type="scientific">Glutinoglossum americanum</name>
    <dbReference type="NCBI Taxonomy" id="1670608"/>
    <lineage>
        <taxon>Eukaryota</taxon>
        <taxon>Fungi</taxon>
        <taxon>Dikarya</taxon>
        <taxon>Ascomycota</taxon>
        <taxon>Pezizomycotina</taxon>
        <taxon>Geoglossomycetes</taxon>
        <taxon>Geoglossales</taxon>
        <taxon>Geoglossaceae</taxon>
        <taxon>Glutinoglossum</taxon>
    </lineage>
</organism>
<dbReference type="Pfam" id="PF00439">
    <property type="entry name" value="Bromodomain"/>
    <property type="match status" value="1"/>
</dbReference>
<evidence type="ECO:0000259" key="4">
    <source>
        <dbReference type="PROSITE" id="PS50014"/>
    </source>
</evidence>
<feature type="region of interest" description="Disordered" evidence="3">
    <location>
        <begin position="1040"/>
        <end position="1070"/>
    </location>
</feature>
<reference evidence="5" key="1">
    <citation type="submission" date="2021-03" db="EMBL/GenBank/DDBJ databases">
        <title>Comparative genomics and phylogenomic investigation of the class Geoglossomycetes provide insights into ecological specialization and systematics.</title>
        <authorList>
            <person name="Melie T."/>
            <person name="Pirro S."/>
            <person name="Miller A.N."/>
            <person name="Quandt A."/>
        </authorList>
    </citation>
    <scope>NUCLEOTIDE SEQUENCE</scope>
    <source>
        <strain evidence="5">GBOQ0MN5Z8</strain>
    </source>
</reference>
<feature type="region of interest" description="Disordered" evidence="3">
    <location>
        <begin position="72"/>
        <end position="109"/>
    </location>
</feature>
<proteinExistence type="predicted"/>
<feature type="compositionally biased region" description="Polar residues" evidence="3">
    <location>
        <begin position="520"/>
        <end position="566"/>
    </location>
</feature>
<feature type="compositionally biased region" description="Low complexity" evidence="3">
    <location>
        <begin position="380"/>
        <end position="403"/>
    </location>
</feature>
<feature type="compositionally biased region" description="Pro residues" evidence="3">
    <location>
        <begin position="234"/>
        <end position="243"/>
    </location>
</feature>
<accession>A0A9P8IHC9</accession>
<feature type="compositionally biased region" description="Basic and acidic residues" evidence="3">
    <location>
        <begin position="146"/>
        <end position="162"/>
    </location>
</feature>
<dbReference type="AlphaFoldDB" id="A0A9P8IHC9"/>
<protein>
    <recommendedName>
        <fullName evidence="4">Bromo domain-containing protein</fullName>
    </recommendedName>
</protein>
<dbReference type="EMBL" id="JAGHQL010000013">
    <property type="protein sequence ID" value="KAH0544793.1"/>
    <property type="molecule type" value="Genomic_DNA"/>
</dbReference>
<feature type="region of interest" description="Disordered" evidence="3">
    <location>
        <begin position="929"/>
        <end position="963"/>
    </location>
</feature>
<evidence type="ECO:0000256" key="3">
    <source>
        <dbReference type="SAM" id="MobiDB-lite"/>
    </source>
</evidence>
<feature type="compositionally biased region" description="Polar residues" evidence="3">
    <location>
        <begin position="430"/>
        <end position="450"/>
    </location>
</feature>
<feature type="compositionally biased region" description="Low complexity" evidence="3">
    <location>
        <begin position="610"/>
        <end position="620"/>
    </location>
</feature>
<feature type="region of interest" description="Disordered" evidence="3">
    <location>
        <begin position="146"/>
        <end position="792"/>
    </location>
</feature>
<feature type="compositionally biased region" description="Polar residues" evidence="3">
    <location>
        <begin position="726"/>
        <end position="736"/>
    </location>
</feature>
<evidence type="ECO:0000256" key="2">
    <source>
        <dbReference type="PROSITE-ProRule" id="PRU00035"/>
    </source>
</evidence>
<feature type="compositionally biased region" description="Polar residues" evidence="3">
    <location>
        <begin position="247"/>
        <end position="262"/>
    </location>
</feature>
<feature type="compositionally biased region" description="Low complexity" evidence="3">
    <location>
        <begin position="481"/>
        <end position="493"/>
    </location>
</feature>
<feature type="compositionally biased region" description="Basic and acidic residues" evidence="3">
    <location>
        <begin position="758"/>
        <end position="786"/>
    </location>
</feature>
<dbReference type="PANTHER" id="PTHR15398:SF4">
    <property type="entry name" value="BROMODOMAIN-CONTAINING PROTEIN 8 ISOFORM X1"/>
    <property type="match status" value="1"/>
</dbReference>
<evidence type="ECO:0000256" key="1">
    <source>
        <dbReference type="ARBA" id="ARBA00023117"/>
    </source>
</evidence>
<evidence type="ECO:0000313" key="5">
    <source>
        <dbReference type="EMBL" id="KAH0544793.1"/>
    </source>
</evidence>
<dbReference type="Gene3D" id="1.20.920.10">
    <property type="entry name" value="Bromodomain-like"/>
    <property type="match status" value="1"/>
</dbReference>
<comment type="caution">
    <text evidence="5">The sequence shown here is derived from an EMBL/GenBank/DDBJ whole genome shotgun (WGS) entry which is preliminary data.</text>
</comment>
<dbReference type="OrthoDB" id="21449at2759"/>
<name>A0A9P8IHC9_9PEZI</name>
<gene>
    <name evidence="5" type="ORF">FGG08_001022</name>
</gene>
<sequence length="1070" mass="114316">MNTLTAYTPLESLLLFQSLATHGAEPSAFSKISDLLKGNPLVRQAKTFDTGRLSPDALRELYLSLLKEDSSSEAVRNGGLEQPGDEGQSNSRKRKLQTPPLPDISHQTQRLPQLVKRLYARYIENITKLIREDERRYQGLQQEVEEIQRGELDEGLRKRESPEPAAPTNARGDSEPIAPQNALETPIPINELSIQTDKAAEATPEPGRTNFEEDVNGTTRDERSKSAASGIPPNASPAPPPSPGTAVESSPSPQAPITSPSEQAAKANEGQENAIIKLSTRSRTPQAQTPARARSTEPRISNYSRHYVTATPAAQPPHPRTPRQPELAESPSPNLTIAPSAPTLGKVDQSEGLPSVLSENQSNTPLSHEPQVHQPHDQNAPSSAPSPTPAQSSTETATAMTASEVLPPQVHGQIAESPVRLIDIADEQRQAASTITSDQDQFPAITNQQKGHPASPTLRTPAPPEQDVPLNNAPPQDTEHTPSLPLIPSTPSSVVRAQGHPTSSESIPQEPGKQYPQEHGSPTKQDVVQSTPSSAEATRQLSPRLSTTHTPALIVNTRQSPFTTPVFNKKGPRPPPIDTSAMTNRSFKPFDRGLISGSPGSPVRPGPDEISPISAPSSPILFPKLAEPEPPSITKGKGKRQRETSMDASGRAEEDDADELETRKTRSGRTPNVTGVKSRRTRAESAASSAIPPPTRARSRSIISHTDELSMDHETINRSKVKHEQPPTSSRTSTNVGADKGGETTADEGTRQRRGKRKEPDDVEVRVPKPKRTEDPLGAPDMHRTPEPTTSAPQYVLSTRNFARTSATIMNDIGQHKYASIFSSPVKEKDAPGYKDLIHRPQDLKSIKSAIAAGGKAVAAAVGAVSVSGGTPTENLPSPGPVGTATAKNTSLWIPISPEVVPPKGIINSAQLEKELMRMFANAVMFNPGPDRGFGPAFREKAEDGQEEDEEKIEEDEDGGVVKDTREMFAVVERAVTDWRAAERAVESLSGKPPSGGAGAGRPRPEVVGKEREEKADETLATAAAAASTVATAAAAAAAAAAATAAADGKTEDKDDGEGTTGTARKRRRL</sequence>
<dbReference type="Proteomes" id="UP000698800">
    <property type="component" value="Unassembled WGS sequence"/>
</dbReference>
<feature type="compositionally biased region" description="Polar residues" evidence="3">
    <location>
        <begin position="279"/>
        <end position="289"/>
    </location>
</feature>
<feature type="compositionally biased region" description="Basic and acidic residues" evidence="3">
    <location>
        <begin position="705"/>
        <end position="725"/>
    </location>
</feature>
<dbReference type="GO" id="GO:0035267">
    <property type="term" value="C:NuA4 histone acetyltransferase complex"/>
    <property type="evidence" value="ECO:0007669"/>
    <property type="project" value="TreeGrafter"/>
</dbReference>
<dbReference type="PANTHER" id="PTHR15398">
    <property type="entry name" value="BROMODOMAIN-CONTAINING PROTEIN 8"/>
    <property type="match status" value="1"/>
</dbReference>
<evidence type="ECO:0000313" key="6">
    <source>
        <dbReference type="Proteomes" id="UP000698800"/>
    </source>
</evidence>
<dbReference type="SUPFAM" id="SSF47370">
    <property type="entry name" value="Bromodomain"/>
    <property type="match status" value="1"/>
</dbReference>
<dbReference type="GO" id="GO:0006325">
    <property type="term" value="P:chromatin organization"/>
    <property type="evidence" value="ECO:0007669"/>
    <property type="project" value="UniProtKB-ARBA"/>
</dbReference>
<feature type="compositionally biased region" description="Acidic residues" evidence="3">
    <location>
        <begin position="945"/>
        <end position="959"/>
    </location>
</feature>